<evidence type="ECO:0000259" key="2">
    <source>
        <dbReference type="Pfam" id="PF00248"/>
    </source>
</evidence>
<evidence type="ECO:0000313" key="4">
    <source>
        <dbReference type="Proteomes" id="UP000538196"/>
    </source>
</evidence>
<protein>
    <submittedName>
        <fullName evidence="3">Aryl-alcohol dehydrogenase-like predicted oxidoreductase</fullName>
    </submittedName>
</protein>
<dbReference type="InterPro" id="IPR023210">
    <property type="entry name" value="NADP_OxRdtase_dom"/>
</dbReference>
<accession>A0A7W4UT16</accession>
<dbReference type="InterPro" id="IPR050791">
    <property type="entry name" value="Aldo-Keto_reductase"/>
</dbReference>
<comment type="caution">
    <text evidence="3">The sequence shown here is derived from an EMBL/GenBank/DDBJ whole genome shotgun (WGS) entry which is preliminary data.</text>
</comment>
<dbReference type="GO" id="GO:0005737">
    <property type="term" value="C:cytoplasm"/>
    <property type="evidence" value="ECO:0007669"/>
    <property type="project" value="TreeGrafter"/>
</dbReference>
<dbReference type="PRINTS" id="PR00069">
    <property type="entry name" value="ALDKETRDTASE"/>
</dbReference>
<dbReference type="Gene3D" id="3.20.20.100">
    <property type="entry name" value="NADP-dependent oxidoreductase domain"/>
    <property type="match status" value="1"/>
</dbReference>
<dbReference type="SUPFAM" id="SSF51430">
    <property type="entry name" value="NAD(P)-linked oxidoreductase"/>
    <property type="match status" value="1"/>
</dbReference>
<reference evidence="3 4" key="1">
    <citation type="submission" date="2020-08" db="EMBL/GenBank/DDBJ databases">
        <title>Sequencing the genomes of 1000 actinobacteria strains.</title>
        <authorList>
            <person name="Klenk H.-P."/>
        </authorList>
    </citation>
    <scope>NUCLEOTIDE SEQUENCE [LARGE SCALE GENOMIC DNA]</scope>
    <source>
        <strain evidence="3 4">DSM 20146</strain>
    </source>
</reference>
<dbReference type="AlphaFoldDB" id="A0A7W4UT16"/>
<dbReference type="EMBL" id="JACHVP010000001">
    <property type="protein sequence ID" value="MBB2965517.1"/>
    <property type="molecule type" value="Genomic_DNA"/>
</dbReference>
<dbReference type="Proteomes" id="UP000538196">
    <property type="component" value="Unassembled WGS sequence"/>
</dbReference>
<sequence>MSDTSLRPGGTYDFAGHPVARIGYGAMALERFATDAASGERLLRRAVELGIDHIDTADFYGDSVANDLIRRAIRPEDDVLVVTKVGALKNPGGPIPLRPGQKPEELRHAVEDNLRSLGRDRLDVVNLRRLDVGPGIEAEGDQLVDLDDQLAELVALRDSGVIGAIGLSAVDIDTLRRALPAGIVCVQNAYGVVARRFEPLLELCVAEGIAWAPFFPLGSGFPGIPKATEQPEVIAAAERIGATPAQVGLAWLLGHAPNALVIPGTSSVEHLAENVAVGRITLDASTTAELDGMWDARFAAAGEPAPQWTD</sequence>
<feature type="domain" description="NADP-dependent oxidoreductase" evidence="2">
    <location>
        <begin position="21"/>
        <end position="294"/>
    </location>
</feature>
<dbReference type="PANTHER" id="PTHR43625:SF40">
    <property type="entry name" value="ALDO-KETO REDUCTASE YAKC [NADP(+)]"/>
    <property type="match status" value="1"/>
</dbReference>
<proteinExistence type="predicted"/>
<dbReference type="RefSeq" id="WP_021759684.1">
    <property type="nucleotide sequence ID" value="NZ_JACHVP010000001.1"/>
</dbReference>
<organism evidence="3 4">
    <name type="scientific">Leifsonia aquatica</name>
    <name type="common">Corynebacterium aquaticum</name>
    <dbReference type="NCBI Taxonomy" id="144185"/>
    <lineage>
        <taxon>Bacteria</taxon>
        <taxon>Bacillati</taxon>
        <taxon>Actinomycetota</taxon>
        <taxon>Actinomycetes</taxon>
        <taxon>Micrococcales</taxon>
        <taxon>Microbacteriaceae</taxon>
        <taxon>Leifsonia</taxon>
    </lineage>
</organism>
<dbReference type="PANTHER" id="PTHR43625">
    <property type="entry name" value="AFLATOXIN B1 ALDEHYDE REDUCTASE"/>
    <property type="match status" value="1"/>
</dbReference>
<evidence type="ECO:0000256" key="1">
    <source>
        <dbReference type="ARBA" id="ARBA00023002"/>
    </source>
</evidence>
<evidence type="ECO:0000313" key="3">
    <source>
        <dbReference type="EMBL" id="MBB2965517.1"/>
    </source>
</evidence>
<dbReference type="CDD" id="cd19088">
    <property type="entry name" value="AKR_AKR13B1"/>
    <property type="match status" value="1"/>
</dbReference>
<gene>
    <name evidence="3" type="ORF">FHX33_000249</name>
</gene>
<name>A0A7W4UT16_LEIAQ</name>
<dbReference type="Pfam" id="PF00248">
    <property type="entry name" value="Aldo_ket_red"/>
    <property type="match status" value="1"/>
</dbReference>
<dbReference type="InterPro" id="IPR036812">
    <property type="entry name" value="NAD(P)_OxRdtase_dom_sf"/>
</dbReference>
<keyword evidence="1" id="KW-0560">Oxidoreductase</keyword>
<dbReference type="GO" id="GO:0016491">
    <property type="term" value="F:oxidoreductase activity"/>
    <property type="evidence" value="ECO:0007669"/>
    <property type="project" value="UniProtKB-KW"/>
</dbReference>
<dbReference type="InterPro" id="IPR020471">
    <property type="entry name" value="AKR"/>
</dbReference>
<keyword evidence="4" id="KW-1185">Reference proteome</keyword>